<name>A0A1X7V7H3_AMPQE</name>
<dbReference type="EnsemblMetazoa" id="Aqu2.1.35462_001">
    <property type="protein sequence ID" value="Aqu2.1.35462_001"/>
    <property type="gene ID" value="Aqu2.1.35462"/>
</dbReference>
<evidence type="ECO:0000313" key="2">
    <source>
        <dbReference type="EnsemblMetazoa" id="Aqu2.1.35462_001"/>
    </source>
</evidence>
<organism evidence="2">
    <name type="scientific">Amphimedon queenslandica</name>
    <name type="common">Sponge</name>
    <dbReference type="NCBI Taxonomy" id="400682"/>
    <lineage>
        <taxon>Eukaryota</taxon>
        <taxon>Metazoa</taxon>
        <taxon>Porifera</taxon>
        <taxon>Demospongiae</taxon>
        <taxon>Heteroscleromorpha</taxon>
        <taxon>Haplosclerida</taxon>
        <taxon>Niphatidae</taxon>
        <taxon>Amphimedon</taxon>
    </lineage>
</organism>
<evidence type="ECO:0000256" key="1">
    <source>
        <dbReference type="SAM" id="MobiDB-lite"/>
    </source>
</evidence>
<dbReference type="InParanoid" id="A0A1X7V7H3"/>
<reference evidence="2" key="1">
    <citation type="submission" date="2017-05" db="UniProtKB">
        <authorList>
            <consortium name="EnsemblMetazoa"/>
        </authorList>
    </citation>
    <scope>IDENTIFICATION</scope>
</reference>
<feature type="region of interest" description="Disordered" evidence="1">
    <location>
        <begin position="1"/>
        <end position="21"/>
    </location>
</feature>
<proteinExistence type="predicted"/>
<protein>
    <submittedName>
        <fullName evidence="2">Uncharacterized protein</fullName>
    </submittedName>
</protein>
<dbReference type="AlphaFoldDB" id="A0A1X7V7H3"/>
<sequence length="58" mass="6632">MSIMRANESAQASKRKEINDPASKRYVRNPWITIKEAISNFLTKIRFGPDFFVLSVSA</sequence>
<accession>A0A1X7V7H3</accession>